<dbReference type="CDD" id="cd00383">
    <property type="entry name" value="trans_reg_C"/>
    <property type="match status" value="1"/>
</dbReference>
<dbReference type="Proteomes" id="UP001374803">
    <property type="component" value="Chromosome"/>
</dbReference>
<evidence type="ECO:0000256" key="3">
    <source>
        <dbReference type="ARBA" id="ARBA00023015"/>
    </source>
</evidence>
<evidence type="ECO:0000256" key="1">
    <source>
        <dbReference type="ARBA" id="ARBA00022553"/>
    </source>
</evidence>
<evidence type="ECO:0000313" key="10">
    <source>
        <dbReference type="EMBL" id="WXB08968.1"/>
    </source>
</evidence>
<evidence type="ECO:0000259" key="8">
    <source>
        <dbReference type="PROSITE" id="PS50110"/>
    </source>
</evidence>
<gene>
    <name evidence="10" type="ORF">LVJ94_17245</name>
</gene>
<feature type="domain" description="Response regulatory" evidence="8">
    <location>
        <begin position="1"/>
        <end position="112"/>
    </location>
</feature>
<accession>A0ABZ2LGE4</accession>
<protein>
    <submittedName>
        <fullName evidence="10">Response regulator transcription factor</fullName>
    </submittedName>
</protein>
<organism evidence="10 11">
    <name type="scientific">Pendulispora rubella</name>
    <dbReference type="NCBI Taxonomy" id="2741070"/>
    <lineage>
        <taxon>Bacteria</taxon>
        <taxon>Pseudomonadati</taxon>
        <taxon>Myxococcota</taxon>
        <taxon>Myxococcia</taxon>
        <taxon>Myxococcales</taxon>
        <taxon>Sorangiineae</taxon>
        <taxon>Pendulisporaceae</taxon>
        <taxon>Pendulispora</taxon>
    </lineage>
</organism>
<dbReference type="InterPro" id="IPR016032">
    <property type="entry name" value="Sig_transdc_resp-reg_C-effctor"/>
</dbReference>
<evidence type="ECO:0000256" key="5">
    <source>
        <dbReference type="ARBA" id="ARBA00023163"/>
    </source>
</evidence>
<proteinExistence type="predicted"/>
<dbReference type="Gene3D" id="1.10.10.10">
    <property type="entry name" value="Winged helix-like DNA-binding domain superfamily/Winged helix DNA-binding domain"/>
    <property type="match status" value="1"/>
</dbReference>
<dbReference type="PANTHER" id="PTHR48111:SF1">
    <property type="entry name" value="TWO-COMPONENT RESPONSE REGULATOR ORR33"/>
    <property type="match status" value="1"/>
</dbReference>
<evidence type="ECO:0000256" key="7">
    <source>
        <dbReference type="PROSITE-ProRule" id="PRU01091"/>
    </source>
</evidence>
<feature type="domain" description="OmpR/PhoB-type" evidence="9">
    <location>
        <begin position="125"/>
        <end position="224"/>
    </location>
</feature>
<dbReference type="InterPro" id="IPR039420">
    <property type="entry name" value="WalR-like"/>
</dbReference>
<dbReference type="PROSITE" id="PS51755">
    <property type="entry name" value="OMPR_PHOB"/>
    <property type="match status" value="1"/>
</dbReference>
<keyword evidence="1" id="KW-0597">Phosphoprotein</keyword>
<dbReference type="InterPro" id="IPR001867">
    <property type="entry name" value="OmpR/PhoB-type_DNA-bd"/>
</dbReference>
<evidence type="ECO:0000256" key="6">
    <source>
        <dbReference type="PROSITE-ProRule" id="PRU00169"/>
    </source>
</evidence>
<dbReference type="SUPFAM" id="SSF52172">
    <property type="entry name" value="CheY-like"/>
    <property type="match status" value="1"/>
</dbReference>
<dbReference type="EMBL" id="CP089983">
    <property type="protein sequence ID" value="WXB08968.1"/>
    <property type="molecule type" value="Genomic_DNA"/>
</dbReference>
<sequence>MLVDDDESPAALIRSYLGEHGFHVELVTRGDLAVDRIREENPDVVLLELGLSGCDGLSVCRELRYGYRGIIVMMTARVTEIDEVLGLEVGADDYVSKPIRPRALVARLRAHLRRTGGRKPPSSEREWIAVGDLCIDPARRSVIYRGAVIPVSCSEYELLEILAKRAGEVVPREDLLGAVRGIRYDGLNRSIDLRISRLRRKLGDDPDRPTLIVSVRGVGYMLAASHRSDDAKAGDGS</sequence>
<dbReference type="PROSITE" id="PS50110">
    <property type="entry name" value="RESPONSE_REGULATORY"/>
    <property type="match status" value="1"/>
</dbReference>
<evidence type="ECO:0000256" key="4">
    <source>
        <dbReference type="ARBA" id="ARBA00023125"/>
    </source>
</evidence>
<dbReference type="SUPFAM" id="SSF46894">
    <property type="entry name" value="C-terminal effector domain of the bipartite response regulators"/>
    <property type="match status" value="1"/>
</dbReference>
<feature type="DNA-binding region" description="OmpR/PhoB-type" evidence="7">
    <location>
        <begin position="125"/>
        <end position="224"/>
    </location>
</feature>
<reference evidence="10" key="1">
    <citation type="submission" date="2021-12" db="EMBL/GenBank/DDBJ databases">
        <title>Discovery of the Pendulisporaceae a myxobacterial family with distinct sporulation behavior and unique specialized metabolism.</title>
        <authorList>
            <person name="Garcia R."/>
            <person name="Popoff A."/>
            <person name="Bader C.D."/>
            <person name="Loehr J."/>
            <person name="Walesch S."/>
            <person name="Walt C."/>
            <person name="Boldt J."/>
            <person name="Bunk B."/>
            <person name="Haeckl F.J.F.P.J."/>
            <person name="Gunesch A.P."/>
            <person name="Birkelbach J."/>
            <person name="Nuebel U."/>
            <person name="Pietschmann T."/>
            <person name="Bach T."/>
            <person name="Mueller R."/>
        </authorList>
    </citation>
    <scope>NUCLEOTIDE SEQUENCE</scope>
    <source>
        <strain evidence="10">MSr11367</strain>
    </source>
</reference>
<dbReference type="InterPro" id="IPR036388">
    <property type="entry name" value="WH-like_DNA-bd_sf"/>
</dbReference>
<dbReference type="Pfam" id="PF00486">
    <property type="entry name" value="Trans_reg_C"/>
    <property type="match status" value="1"/>
</dbReference>
<dbReference type="InterPro" id="IPR011006">
    <property type="entry name" value="CheY-like_superfamily"/>
</dbReference>
<keyword evidence="11" id="KW-1185">Reference proteome</keyword>
<evidence type="ECO:0000259" key="9">
    <source>
        <dbReference type="PROSITE" id="PS51755"/>
    </source>
</evidence>
<dbReference type="SMART" id="SM00448">
    <property type="entry name" value="REC"/>
    <property type="match status" value="1"/>
</dbReference>
<dbReference type="Gene3D" id="6.10.250.690">
    <property type="match status" value="1"/>
</dbReference>
<keyword evidence="2" id="KW-0902">Two-component regulatory system</keyword>
<comment type="caution">
    <text evidence="6">Lacks conserved residue(s) required for the propagation of feature annotation.</text>
</comment>
<keyword evidence="4 7" id="KW-0238">DNA-binding</keyword>
<dbReference type="Pfam" id="PF00072">
    <property type="entry name" value="Response_reg"/>
    <property type="match status" value="1"/>
</dbReference>
<keyword evidence="5" id="KW-0804">Transcription</keyword>
<dbReference type="InterPro" id="IPR001789">
    <property type="entry name" value="Sig_transdc_resp-reg_receiver"/>
</dbReference>
<dbReference type="RefSeq" id="WP_394838642.1">
    <property type="nucleotide sequence ID" value="NZ_CP089929.1"/>
</dbReference>
<evidence type="ECO:0000313" key="11">
    <source>
        <dbReference type="Proteomes" id="UP001374803"/>
    </source>
</evidence>
<dbReference type="Gene3D" id="3.40.50.2300">
    <property type="match status" value="1"/>
</dbReference>
<dbReference type="SMART" id="SM00862">
    <property type="entry name" value="Trans_reg_C"/>
    <property type="match status" value="1"/>
</dbReference>
<name>A0ABZ2LGE4_9BACT</name>
<evidence type="ECO:0000256" key="2">
    <source>
        <dbReference type="ARBA" id="ARBA00023012"/>
    </source>
</evidence>
<keyword evidence="3" id="KW-0805">Transcription regulation</keyword>
<dbReference type="PANTHER" id="PTHR48111">
    <property type="entry name" value="REGULATOR OF RPOS"/>
    <property type="match status" value="1"/>
</dbReference>